<reference evidence="1" key="1">
    <citation type="journal article" date="2021" name="Mol. Plant Pathol.">
        <title>A 20-kb lineage-specific genomic region tames virulence in pathogenic amphidiploid Verticillium longisporum.</title>
        <authorList>
            <person name="Harting R."/>
            <person name="Starke J."/>
            <person name="Kusch H."/>
            <person name="Poggeler S."/>
            <person name="Maurus I."/>
            <person name="Schluter R."/>
            <person name="Landesfeind M."/>
            <person name="Bulla I."/>
            <person name="Nowrousian M."/>
            <person name="de Jonge R."/>
            <person name="Stahlhut G."/>
            <person name="Hoff K.J."/>
            <person name="Asshauer K.P."/>
            <person name="Thurmer A."/>
            <person name="Stanke M."/>
            <person name="Daniel R."/>
            <person name="Morgenstern B."/>
            <person name="Thomma B.P.H.J."/>
            <person name="Kronstad J.W."/>
            <person name="Braus-Stromeyer S.A."/>
            <person name="Braus G.H."/>
        </authorList>
    </citation>
    <scope>NUCLEOTIDE SEQUENCE</scope>
    <source>
        <strain evidence="1">Vl32</strain>
    </source>
</reference>
<evidence type="ECO:0000313" key="1">
    <source>
        <dbReference type="EMBL" id="KAG7119002.1"/>
    </source>
</evidence>
<comment type="caution">
    <text evidence="1">The sequence shown here is derived from an EMBL/GenBank/DDBJ whole genome shotgun (WGS) entry which is preliminary data.</text>
</comment>
<proteinExistence type="predicted"/>
<organism evidence="1 2">
    <name type="scientific">Verticillium longisporum</name>
    <name type="common">Verticillium dahliae var. longisporum</name>
    <dbReference type="NCBI Taxonomy" id="100787"/>
    <lineage>
        <taxon>Eukaryota</taxon>
        <taxon>Fungi</taxon>
        <taxon>Dikarya</taxon>
        <taxon>Ascomycota</taxon>
        <taxon>Pezizomycotina</taxon>
        <taxon>Sordariomycetes</taxon>
        <taxon>Hypocreomycetidae</taxon>
        <taxon>Glomerellales</taxon>
        <taxon>Plectosphaerellaceae</taxon>
        <taxon>Verticillium</taxon>
    </lineage>
</organism>
<protein>
    <submittedName>
        <fullName evidence="1">Uncharacterized protein</fullName>
    </submittedName>
</protein>
<sequence>MALQKTWPERRQPQYYKKQTGRGFLELAYKFRPCGLENSDSNLVPPTTVHYPLPTVLTSDQSPSKVFDCSCPRPFVRPCFVL</sequence>
<name>A0A8I2Z8W5_VERLO</name>
<evidence type="ECO:0000313" key="2">
    <source>
        <dbReference type="Proteomes" id="UP000689129"/>
    </source>
</evidence>
<dbReference type="EMBL" id="JAEMWZ010000416">
    <property type="protein sequence ID" value="KAG7119002.1"/>
    <property type="molecule type" value="Genomic_DNA"/>
</dbReference>
<dbReference type="Proteomes" id="UP000689129">
    <property type="component" value="Unassembled WGS sequence"/>
</dbReference>
<gene>
    <name evidence="1" type="ORF">HYQ45_015360</name>
</gene>
<accession>A0A8I2Z8W5</accession>
<dbReference type="AlphaFoldDB" id="A0A8I2Z8W5"/>